<evidence type="ECO:0000259" key="7">
    <source>
        <dbReference type="PROSITE" id="PS50850"/>
    </source>
</evidence>
<gene>
    <name evidence="8" type="primary">ORF146424</name>
</gene>
<dbReference type="PANTHER" id="PTHR24064">
    <property type="entry name" value="SOLUTE CARRIER FAMILY 22 MEMBER"/>
    <property type="match status" value="1"/>
</dbReference>
<keyword evidence="4 6" id="KW-0472">Membrane</keyword>
<accession>A0A0B7AZ05</accession>
<feature type="region of interest" description="Disordered" evidence="5">
    <location>
        <begin position="504"/>
        <end position="524"/>
    </location>
</feature>
<dbReference type="EMBL" id="HACG01038240">
    <property type="protein sequence ID" value="CEK85105.1"/>
    <property type="molecule type" value="Transcribed_RNA"/>
</dbReference>
<evidence type="ECO:0000256" key="4">
    <source>
        <dbReference type="ARBA" id="ARBA00023136"/>
    </source>
</evidence>
<evidence type="ECO:0000313" key="8">
    <source>
        <dbReference type="EMBL" id="CEK85105.1"/>
    </source>
</evidence>
<feature type="transmembrane region" description="Helical" evidence="6">
    <location>
        <begin position="157"/>
        <end position="179"/>
    </location>
</feature>
<dbReference type="SUPFAM" id="SSF103473">
    <property type="entry name" value="MFS general substrate transporter"/>
    <property type="match status" value="1"/>
</dbReference>
<dbReference type="Pfam" id="PF00083">
    <property type="entry name" value="Sugar_tr"/>
    <property type="match status" value="1"/>
</dbReference>
<feature type="compositionally biased region" description="Basic and acidic residues" evidence="5">
    <location>
        <begin position="504"/>
        <end position="518"/>
    </location>
</feature>
<evidence type="ECO:0000256" key="2">
    <source>
        <dbReference type="ARBA" id="ARBA00022692"/>
    </source>
</evidence>
<feature type="transmembrane region" description="Helical" evidence="6">
    <location>
        <begin position="364"/>
        <end position="382"/>
    </location>
</feature>
<evidence type="ECO:0000256" key="1">
    <source>
        <dbReference type="ARBA" id="ARBA00004141"/>
    </source>
</evidence>
<keyword evidence="3 6" id="KW-1133">Transmembrane helix</keyword>
<feature type="transmembrane region" description="Helical" evidence="6">
    <location>
        <begin position="456"/>
        <end position="475"/>
    </location>
</feature>
<dbReference type="InterPro" id="IPR020846">
    <property type="entry name" value="MFS_dom"/>
</dbReference>
<feature type="domain" description="Major facilitator superfamily (MFS) profile" evidence="7">
    <location>
        <begin position="20"/>
        <end position="480"/>
    </location>
</feature>
<evidence type="ECO:0000256" key="3">
    <source>
        <dbReference type="ARBA" id="ARBA00022989"/>
    </source>
</evidence>
<comment type="subcellular location">
    <subcellularLocation>
        <location evidence="1">Membrane</location>
        <topology evidence="1">Multi-pass membrane protein</topology>
    </subcellularLocation>
</comment>
<feature type="transmembrane region" description="Helical" evidence="6">
    <location>
        <begin position="134"/>
        <end position="151"/>
    </location>
</feature>
<feature type="transmembrane region" description="Helical" evidence="6">
    <location>
        <begin position="336"/>
        <end position="357"/>
    </location>
</feature>
<dbReference type="InterPro" id="IPR005829">
    <property type="entry name" value="Sugar_transporter_CS"/>
</dbReference>
<keyword evidence="2 6" id="KW-0812">Transmembrane</keyword>
<dbReference type="InterPro" id="IPR005828">
    <property type="entry name" value="MFS_sugar_transport-like"/>
</dbReference>
<feature type="transmembrane region" description="Helical" evidence="6">
    <location>
        <begin position="306"/>
        <end position="324"/>
    </location>
</feature>
<sequence length="524" mass="57587">MTIEVLLNDAGGCGRFQIFLIICLFFNKFIVGWSMLQMSFAGLVPKWHCLSLNEVNTDNETLSACSLSTNVTGGSTICEGYHFLGPFNTIISEWSLVCDMRWVKATVTSIQMTGVLVGNLLSGQMSAFLGRKKTTYFFVLEHAVSNIIAAFSVNWQMFAVCRFFIGMGIGGVMVGVFPYSIEFSPMKWRPVLAVVPSWALGNCAVALAAVVFNDWSHIHLACGVIALIGLPGYFFAPESMRWLTVQGRVKEAEIVLAQIAKINQKVKPEKAATILQEVADTEKRARESGKKYTYIDVFRGWQTAKITFIFCYHWFVLSCVYYGISFGVGRLSGNVQLNIFLLAIVDVPAGLSTIYLCNKIGRKWTCVLFMGIACLSAFSSLVTEMYGPQATKGYIVRGLSLTAKMGIGAAWGSIQTWGAELYPTVTRNLGFGAANTVSRIGGIVASFVINFDDMMVISYIVIGCLSLVSVLCMLVTPETKGTDLADSILPAYKKGDNHDIAAHNEKDHMNSKSYEKTDTQITHM</sequence>
<dbReference type="Gene3D" id="1.20.1250.20">
    <property type="entry name" value="MFS general substrate transporter like domains"/>
    <property type="match status" value="1"/>
</dbReference>
<dbReference type="PROSITE" id="PS00217">
    <property type="entry name" value="SUGAR_TRANSPORT_2"/>
    <property type="match status" value="1"/>
</dbReference>
<feature type="transmembrane region" description="Helical" evidence="6">
    <location>
        <begin position="16"/>
        <end position="36"/>
    </location>
</feature>
<evidence type="ECO:0000256" key="6">
    <source>
        <dbReference type="SAM" id="Phobius"/>
    </source>
</evidence>
<dbReference type="PROSITE" id="PS50850">
    <property type="entry name" value="MFS"/>
    <property type="match status" value="1"/>
</dbReference>
<protein>
    <recommendedName>
        <fullName evidence="7">Major facilitator superfamily (MFS) profile domain-containing protein</fullName>
    </recommendedName>
</protein>
<name>A0A0B7AZ05_9EUPU</name>
<proteinExistence type="predicted"/>
<feature type="transmembrane region" description="Helical" evidence="6">
    <location>
        <begin position="218"/>
        <end position="236"/>
    </location>
</feature>
<dbReference type="AlphaFoldDB" id="A0A0B7AZ05"/>
<evidence type="ECO:0000256" key="5">
    <source>
        <dbReference type="SAM" id="MobiDB-lite"/>
    </source>
</evidence>
<dbReference type="InterPro" id="IPR036259">
    <property type="entry name" value="MFS_trans_sf"/>
</dbReference>
<reference evidence="8" key="1">
    <citation type="submission" date="2014-12" db="EMBL/GenBank/DDBJ databases">
        <title>Insight into the proteome of Arion vulgaris.</title>
        <authorList>
            <person name="Aradska J."/>
            <person name="Bulat T."/>
            <person name="Smidak R."/>
            <person name="Sarate P."/>
            <person name="Gangsoo J."/>
            <person name="Sialana F."/>
            <person name="Bilban M."/>
            <person name="Lubec G."/>
        </authorList>
    </citation>
    <scope>NUCLEOTIDE SEQUENCE</scope>
    <source>
        <tissue evidence="8">Skin</tissue>
    </source>
</reference>
<organism evidence="8">
    <name type="scientific">Arion vulgaris</name>
    <dbReference type="NCBI Taxonomy" id="1028688"/>
    <lineage>
        <taxon>Eukaryota</taxon>
        <taxon>Metazoa</taxon>
        <taxon>Spiralia</taxon>
        <taxon>Lophotrochozoa</taxon>
        <taxon>Mollusca</taxon>
        <taxon>Gastropoda</taxon>
        <taxon>Heterobranchia</taxon>
        <taxon>Euthyneura</taxon>
        <taxon>Panpulmonata</taxon>
        <taxon>Eupulmonata</taxon>
        <taxon>Stylommatophora</taxon>
        <taxon>Helicina</taxon>
        <taxon>Arionoidea</taxon>
        <taxon>Arionidae</taxon>
        <taxon>Arion</taxon>
    </lineage>
</organism>
<feature type="transmembrane region" description="Helical" evidence="6">
    <location>
        <begin position="191"/>
        <end position="212"/>
    </location>
</feature>
<dbReference type="GO" id="GO:0016020">
    <property type="term" value="C:membrane"/>
    <property type="evidence" value="ECO:0007669"/>
    <property type="project" value="UniProtKB-SubCell"/>
</dbReference>
<dbReference type="GO" id="GO:0022857">
    <property type="term" value="F:transmembrane transporter activity"/>
    <property type="evidence" value="ECO:0007669"/>
    <property type="project" value="InterPro"/>
</dbReference>